<keyword evidence="2" id="KW-0040">ANK repeat</keyword>
<dbReference type="PANTHER" id="PTHR24171:SF9">
    <property type="entry name" value="ANKYRIN REPEAT DOMAIN-CONTAINING PROTEIN 39"/>
    <property type="match status" value="1"/>
</dbReference>
<dbReference type="AlphaFoldDB" id="A0A382D108"/>
<proteinExistence type="predicted"/>
<accession>A0A382D108</accession>
<dbReference type="PANTHER" id="PTHR24171">
    <property type="entry name" value="ANKYRIN REPEAT DOMAIN-CONTAINING PROTEIN 39-RELATED"/>
    <property type="match status" value="1"/>
</dbReference>
<dbReference type="Pfam" id="PF00023">
    <property type="entry name" value="Ank"/>
    <property type="match status" value="1"/>
</dbReference>
<gene>
    <name evidence="3" type="ORF">METZ01_LOCUS184101</name>
</gene>
<dbReference type="PRINTS" id="PR01415">
    <property type="entry name" value="ANKYRIN"/>
</dbReference>
<dbReference type="InterPro" id="IPR002110">
    <property type="entry name" value="Ankyrin_rpt"/>
</dbReference>
<dbReference type="Pfam" id="PF12796">
    <property type="entry name" value="Ank_2"/>
    <property type="match status" value="1"/>
</dbReference>
<keyword evidence="1" id="KW-0677">Repeat</keyword>
<organism evidence="3">
    <name type="scientific">marine metagenome</name>
    <dbReference type="NCBI Taxonomy" id="408172"/>
    <lineage>
        <taxon>unclassified sequences</taxon>
        <taxon>metagenomes</taxon>
        <taxon>ecological metagenomes</taxon>
    </lineage>
</organism>
<dbReference type="PROSITE" id="PS50088">
    <property type="entry name" value="ANK_REPEAT"/>
    <property type="match status" value="3"/>
</dbReference>
<evidence type="ECO:0000256" key="2">
    <source>
        <dbReference type="ARBA" id="ARBA00023043"/>
    </source>
</evidence>
<evidence type="ECO:0000256" key="1">
    <source>
        <dbReference type="ARBA" id="ARBA00022737"/>
    </source>
</evidence>
<dbReference type="PROSITE" id="PS50297">
    <property type="entry name" value="ANK_REP_REGION"/>
    <property type="match status" value="3"/>
</dbReference>
<sequence>MPEEKKSWLQEWEKKEGKAWNSLDYVKTIPEWKRASYALESASINGDIKKVRESINKGANVNITHGLSRTPLHEAAWGDHYDVAALLLKSGADIDARDHWKATPLHYAAWKNSVSVLRLLLSQGADIEAVTNHQFTGRGFSFLRHFHHNLFPGSKPIHFAARQKSNDAARLLILHGADVNVFDSRDASPLGILLDEQDITWSGYRQTKNLQEAYKKKITGLK</sequence>
<dbReference type="EMBL" id="UINC01036771">
    <property type="protein sequence ID" value="SVB31247.1"/>
    <property type="molecule type" value="Genomic_DNA"/>
</dbReference>
<dbReference type="SUPFAM" id="SSF48403">
    <property type="entry name" value="Ankyrin repeat"/>
    <property type="match status" value="1"/>
</dbReference>
<evidence type="ECO:0000313" key="3">
    <source>
        <dbReference type="EMBL" id="SVB31247.1"/>
    </source>
</evidence>
<name>A0A382D108_9ZZZZ</name>
<dbReference type="Gene3D" id="1.25.40.20">
    <property type="entry name" value="Ankyrin repeat-containing domain"/>
    <property type="match status" value="2"/>
</dbReference>
<reference evidence="3" key="1">
    <citation type="submission" date="2018-05" db="EMBL/GenBank/DDBJ databases">
        <authorList>
            <person name="Lanie J.A."/>
            <person name="Ng W.-L."/>
            <person name="Kazmierczak K.M."/>
            <person name="Andrzejewski T.M."/>
            <person name="Davidsen T.M."/>
            <person name="Wayne K.J."/>
            <person name="Tettelin H."/>
            <person name="Glass J.I."/>
            <person name="Rusch D."/>
            <person name="Podicherti R."/>
            <person name="Tsui H.-C.T."/>
            <person name="Winkler M.E."/>
        </authorList>
    </citation>
    <scope>NUCLEOTIDE SEQUENCE</scope>
</reference>
<dbReference type="SMART" id="SM00248">
    <property type="entry name" value="ANK"/>
    <property type="match status" value="4"/>
</dbReference>
<dbReference type="InterPro" id="IPR036770">
    <property type="entry name" value="Ankyrin_rpt-contain_sf"/>
</dbReference>
<protein>
    <submittedName>
        <fullName evidence="3">Uncharacterized protein</fullName>
    </submittedName>
</protein>